<keyword evidence="1" id="KW-0808">Transferase</keyword>
<dbReference type="PANTHER" id="PTHR43861">
    <property type="entry name" value="TRANS-ACONITATE 2-METHYLTRANSFERASE-RELATED"/>
    <property type="match status" value="1"/>
</dbReference>
<protein>
    <submittedName>
        <fullName evidence="1">Class I SAM-dependent methyltransferase</fullName>
    </submittedName>
</protein>
<keyword evidence="2" id="KW-1185">Reference proteome</keyword>
<dbReference type="EMBL" id="SEWG01000002">
    <property type="protein sequence ID" value="RYU91605.1"/>
    <property type="molecule type" value="Genomic_DNA"/>
</dbReference>
<dbReference type="CDD" id="cd02440">
    <property type="entry name" value="AdoMet_MTases"/>
    <property type="match status" value="1"/>
</dbReference>
<evidence type="ECO:0000313" key="1">
    <source>
        <dbReference type="EMBL" id="RYU91605.1"/>
    </source>
</evidence>
<dbReference type="GO" id="GO:0032259">
    <property type="term" value="P:methylation"/>
    <property type="evidence" value="ECO:0007669"/>
    <property type="project" value="UniProtKB-KW"/>
</dbReference>
<dbReference type="OrthoDB" id="9789123at2"/>
<sequence length="206" mass="23210">MSDYKDYGYHNSTITYNFNYILQPLLNMLDKNKNHCILDLGCGNGYLVNHLITLGYNAYGTDASEKGIGIAKQKNANRFFVQDLSTGKLPVELQGLNFDTIISTEVIEHLYDPEAFITFCKESLPGKGEIILSTPYHGYLKNLVLSIFNKWDTHLSPIWLGGHIKMWSAATLSSLLTSKGFKVICFKGCGRVPYLWKSMIIKAQLN</sequence>
<proteinExistence type="predicted"/>
<dbReference type="PANTHER" id="PTHR43861:SF6">
    <property type="entry name" value="METHYLTRANSFERASE TYPE 11"/>
    <property type="match status" value="1"/>
</dbReference>
<organism evidence="1 2">
    <name type="scientific">Mucilaginibacter terrigena</name>
    <dbReference type="NCBI Taxonomy" id="2492395"/>
    <lineage>
        <taxon>Bacteria</taxon>
        <taxon>Pseudomonadati</taxon>
        <taxon>Bacteroidota</taxon>
        <taxon>Sphingobacteriia</taxon>
        <taxon>Sphingobacteriales</taxon>
        <taxon>Sphingobacteriaceae</taxon>
        <taxon>Mucilaginibacter</taxon>
    </lineage>
</organism>
<dbReference type="GO" id="GO:0008168">
    <property type="term" value="F:methyltransferase activity"/>
    <property type="evidence" value="ECO:0007669"/>
    <property type="project" value="UniProtKB-KW"/>
</dbReference>
<dbReference type="Proteomes" id="UP000293331">
    <property type="component" value="Unassembled WGS sequence"/>
</dbReference>
<evidence type="ECO:0000313" key="2">
    <source>
        <dbReference type="Proteomes" id="UP000293331"/>
    </source>
</evidence>
<reference evidence="1 2" key="1">
    <citation type="submission" date="2019-02" db="EMBL/GenBank/DDBJ databases">
        <title>Bacterial novel species Mucilaginibacter sp. 17JY9-4 isolated from soil.</title>
        <authorList>
            <person name="Jung H.-Y."/>
        </authorList>
    </citation>
    <scope>NUCLEOTIDE SEQUENCE [LARGE SCALE GENOMIC DNA]</scope>
    <source>
        <strain evidence="1 2">17JY9-4</strain>
    </source>
</reference>
<keyword evidence="1" id="KW-0489">Methyltransferase</keyword>
<dbReference type="RefSeq" id="WP_129875862.1">
    <property type="nucleotide sequence ID" value="NZ_SEWG01000002.1"/>
</dbReference>
<dbReference type="Gene3D" id="3.40.50.150">
    <property type="entry name" value="Vaccinia Virus protein VP39"/>
    <property type="match status" value="1"/>
</dbReference>
<accession>A0A4Q5LQA4</accession>
<gene>
    <name evidence="1" type="ORF">EWM62_06605</name>
</gene>
<dbReference type="InterPro" id="IPR029063">
    <property type="entry name" value="SAM-dependent_MTases_sf"/>
</dbReference>
<dbReference type="SUPFAM" id="SSF53335">
    <property type="entry name" value="S-adenosyl-L-methionine-dependent methyltransferases"/>
    <property type="match status" value="1"/>
</dbReference>
<dbReference type="AlphaFoldDB" id="A0A4Q5LQA4"/>
<name>A0A4Q5LQA4_9SPHI</name>
<dbReference type="Pfam" id="PF13489">
    <property type="entry name" value="Methyltransf_23"/>
    <property type="match status" value="1"/>
</dbReference>
<comment type="caution">
    <text evidence="1">The sequence shown here is derived from an EMBL/GenBank/DDBJ whole genome shotgun (WGS) entry which is preliminary data.</text>
</comment>